<feature type="transmembrane region" description="Helical" evidence="5">
    <location>
        <begin position="260"/>
        <end position="278"/>
    </location>
</feature>
<name>A0ABM8WVC6_9BURK</name>
<reference evidence="7 8" key="1">
    <citation type="submission" date="2021-08" db="EMBL/GenBank/DDBJ databases">
        <authorList>
            <person name="Peeters C."/>
        </authorList>
    </citation>
    <scope>NUCLEOTIDE SEQUENCE [LARGE SCALE GENOMIC DNA]</scope>
    <source>
        <strain evidence="7 8">LMG 21510</strain>
    </source>
</reference>
<dbReference type="Proteomes" id="UP000721236">
    <property type="component" value="Unassembled WGS sequence"/>
</dbReference>
<accession>A0ABM8WVC6</accession>
<keyword evidence="4 5" id="KW-0472">Membrane</keyword>
<protein>
    <recommendedName>
        <fullName evidence="6">EamA domain-containing protein</fullName>
    </recommendedName>
</protein>
<feature type="transmembrane region" description="Helical" evidence="5">
    <location>
        <begin position="41"/>
        <end position="58"/>
    </location>
</feature>
<evidence type="ECO:0000313" key="7">
    <source>
        <dbReference type="EMBL" id="CAG9171468.1"/>
    </source>
</evidence>
<feature type="domain" description="EamA" evidence="6">
    <location>
        <begin position="152"/>
        <end position="280"/>
    </location>
</feature>
<comment type="caution">
    <text evidence="7">The sequence shown here is derived from an EMBL/GenBank/DDBJ whole genome shotgun (WGS) entry which is preliminary data.</text>
</comment>
<evidence type="ECO:0000256" key="1">
    <source>
        <dbReference type="ARBA" id="ARBA00004141"/>
    </source>
</evidence>
<dbReference type="InterPro" id="IPR037185">
    <property type="entry name" value="EmrE-like"/>
</dbReference>
<dbReference type="SUPFAM" id="SSF103481">
    <property type="entry name" value="Multidrug resistance efflux transporter EmrE"/>
    <property type="match status" value="2"/>
</dbReference>
<organism evidence="7 8">
    <name type="scientific">Cupriavidus respiraculi</name>
    <dbReference type="NCBI Taxonomy" id="195930"/>
    <lineage>
        <taxon>Bacteria</taxon>
        <taxon>Pseudomonadati</taxon>
        <taxon>Pseudomonadota</taxon>
        <taxon>Betaproteobacteria</taxon>
        <taxon>Burkholderiales</taxon>
        <taxon>Burkholderiaceae</taxon>
        <taxon>Cupriavidus</taxon>
    </lineage>
</organism>
<dbReference type="InterPro" id="IPR000620">
    <property type="entry name" value="EamA_dom"/>
</dbReference>
<dbReference type="EMBL" id="CAJZAH010000002">
    <property type="protein sequence ID" value="CAG9171468.1"/>
    <property type="molecule type" value="Genomic_DNA"/>
</dbReference>
<feature type="transmembrane region" description="Helical" evidence="5">
    <location>
        <begin position="127"/>
        <end position="144"/>
    </location>
</feature>
<feature type="transmembrane region" description="Helical" evidence="5">
    <location>
        <begin position="178"/>
        <end position="196"/>
    </location>
</feature>
<dbReference type="Pfam" id="PF00892">
    <property type="entry name" value="EamA"/>
    <property type="match status" value="1"/>
</dbReference>
<dbReference type="PANTHER" id="PTHR32322">
    <property type="entry name" value="INNER MEMBRANE TRANSPORTER"/>
    <property type="match status" value="1"/>
</dbReference>
<feature type="transmembrane region" description="Helical" evidence="5">
    <location>
        <begin position="150"/>
        <end position="166"/>
    </location>
</feature>
<gene>
    <name evidence="7" type="ORF">LMG21510_01676</name>
</gene>
<proteinExistence type="predicted"/>
<keyword evidence="2 5" id="KW-0812">Transmembrane</keyword>
<keyword evidence="8" id="KW-1185">Reference proteome</keyword>
<dbReference type="InterPro" id="IPR050638">
    <property type="entry name" value="AA-Vitamin_Transporters"/>
</dbReference>
<keyword evidence="3 5" id="KW-1133">Transmembrane helix</keyword>
<evidence type="ECO:0000259" key="6">
    <source>
        <dbReference type="Pfam" id="PF00892"/>
    </source>
</evidence>
<sequence length="297" mass="30102">MPTAAMTAPRVAALTAVAMLAFAGNSLLCRLAMRDAAMDPVLFTLVRIGAAAAVLALWQGARGRLWPVRADLRSAIALFAYALAFSLAYVRLPAGTGALLLFGAVQVTMIGWGLWRGDALLARQWAGLAIALAGLLVLLLPGIGAPAPHSAVLMVLAGVAWGAYSLRGKRAADPVAATAGNFVLALPLAVTAALILGVDGGASRAGMVYAILSGAVTSGAGYVVWYAAVRQLRPATAAAAQLSVPVIAAAGGAVMLGERLTATLLVTGLVVLGGIALISMRPGGTSMDAAARRMRRE</sequence>
<evidence type="ECO:0000256" key="5">
    <source>
        <dbReference type="SAM" id="Phobius"/>
    </source>
</evidence>
<dbReference type="PANTHER" id="PTHR32322:SF9">
    <property type="entry name" value="AMINO-ACID METABOLITE EFFLUX PUMP-RELATED"/>
    <property type="match status" value="1"/>
</dbReference>
<evidence type="ECO:0000313" key="8">
    <source>
        <dbReference type="Proteomes" id="UP000721236"/>
    </source>
</evidence>
<evidence type="ECO:0000256" key="4">
    <source>
        <dbReference type="ARBA" id="ARBA00023136"/>
    </source>
</evidence>
<feature type="transmembrane region" description="Helical" evidence="5">
    <location>
        <begin position="235"/>
        <end position="254"/>
    </location>
</feature>
<evidence type="ECO:0000256" key="3">
    <source>
        <dbReference type="ARBA" id="ARBA00022989"/>
    </source>
</evidence>
<feature type="transmembrane region" description="Helical" evidence="5">
    <location>
        <begin position="208"/>
        <end position="228"/>
    </location>
</feature>
<evidence type="ECO:0000256" key="2">
    <source>
        <dbReference type="ARBA" id="ARBA00022692"/>
    </source>
</evidence>
<comment type="subcellular location">
    <subcellularLocation>
        <location evidence="1">Membrane</location>
        <topology evidence="1">Multi-pass membrane protein</topology>
    </subcellularLocation>
</comment>